<keyword evidence="7 10" id="KW-0456">Lyase</keyword>
<keyword evidence="4 10" id="KW-0378">Hydrolase</keyword>
<evidence type="ECO:0000256" key="5">
    <source>
        <dbReference type="ARBA" id="ARBA00022962"/>
    </source>
</evidence>
<feature type="active site" description="Nucleophile" evidence="10 11">
    <location>
        <position position="78"/>
    </location>
</feature>
<evidence type="ECO:0000259" key="12">
    <source>
        <dbReference type="Pfam" id="PF00117"/>
    </source>
</evidence>
<name>A0A3E0AYH3_9STAP</name>
<comment type="caution">
    <text evidence="13">The sequence shown here is derived from an EMBL/GenBank/DDBJ whole genome shotgun (WGS) entry which is preliminary data.</text>
</comment>
<dbReference type="PROSITE" id="PS51273">
    <property type="entry name" value="GATASE_TYPE_1"/>
    <property type="match status" value="1"/>
</dbReference>
<evidence type="ECO:0000256" key="1">
    <source>
        <dbReference type="ARBA" id="ARBA00005091"/>
    </source>
</evidence>
<dbReference type="PIRSF" id="PIRSF000495">
    <property type="entry name" value="Amidotransf_hisH"/>
    <property type="match status" value="1"/>
</dbReference>
<comment type="subcellular location">
    <subcellularLocation>
        <location evidence="10">Cytoplasm</location>
    </subcellularLocation>
</comment>
<accession>A0A3E0AYH3</accession>
<evidence type="ECO:0000256" key="11">
    <source>
        <dbReference type="PIRSR" id="PIRSR000495-1"/>
    </source>
</evidence>
<comment type="function">
    <text evidence="10">IGPS catalyzes the conversion of PRFAR and glutamine to IGP, AICAR and glutamate. The HisH subunit catalyzes the hydrolysis of glutamine to glutamate and ammonia as part of the synthesis of IGP and AICAR. The resulting ammonia molecule is channeled to the active site of HisF.</text>
</comment>
<evidence type="ECO:0000313" key="13">
    <source>
        <dbReference type="EMBL" id="REG24790.1"/>
    </source>
</evidence>
<dbReference type="RefSeq" id="WP_115884920.1">
    <property type="nucleotide sequence ID" value="NZ_CBCSHX010000002.1"/>
</dbReference>
<comment type="subunit">
    <text evidence="2 10">Heterodimer of HisH and HisF.</text>
</comment>
<dbReference type="SUPFAM" id="SSF52317">
    <property type="entry name" value="Class I glutamine amidotransferase-like"/>
    <property type="match status" value="1"/>
</dbReference>
<gene>
    <name evidence="10" type="primary">hisH</name>
    <name evidence="13" type="ORF">DFR63_1098</name>
</gene>
<reference evidence="13 14" key="1">
    <citation type="submission" date="2018-08" db="EMBL/GenBank/DDBJ databases">
        <title>Genomic Encyclopedia of Type Strains, Phase IV (KMG-IV): sequencing the most valuable type-strain genomes for metagenomic binning, comparative biology and taxonomic classification.</title>
        <authorList>
            <person name="Goeker M."/>
        </authorList>
    </citation>
    <scope>NUCLEOTIDE SEQUENCE [LARGE SCALE GENOMIC DNA]</scope>
    <source>
        <strain evidence="13 14">DSM 17274</strain>
    </source>
</reference>
<dbReference type="GO" id="GO:0000105">
    <property type="term" value="P:L-histidine biosynthetic process"/>
    <property type="evidence" value="ECO:0007669"/>
    <property type="project" value="UniProtKB-UniRule"/>
</dbReference>
<comment type="pathway">
    <text evidence="1 10">Amino-acid biosynthesis; L-histidine biosynthesis; L-histidine from 5-phospho-alpha-D-ribose 1-diphosphate: step 5/9.</text>
</comment>
<keyword evidence="6 10" id="KW-0368">Histidine biosynthesis</keyword>
<feature type="active site" evidence="10 11">
    <location>
        <position position="171"/>
    </location>
</feature>
<protein>
    <recommendedName>
        <fullName evidence="10">Imidazole glycerol phosphate synthase subunit HisH</fullName>
        <ecNumber evidence="10">4.3.2.10</ecNumber>
    </recommendedName>
    <alternativeName>
        <fullName evidence="10">IGP synthase glutaminase subunit</fullName>
        <ecNumber evidence="10">3.5.1.2</ecNumber>
    </alternativeName>
    <alternativeName>
        <fullName evidence="10">IGP synthase subunit HisH</fullName>
    </alternativeName>
    <alternativeName>
        <fullName evidence="10">ImGP synthase subunit HisH</fullName>
        <shortName evidence="10">IGPS subunit HisH</shortName>
    </alternativeName>
</protein>
<dbReference type="GO" id="GO:0004359">
    <property type="term" value="F:glutaminase activity"/>
    <property type="evidence" value="ECO:0007669"/>
    <property type="project" value="UniProtKB-EC"/>
</dbReference>
<dbReference type="Gene3D" id="3.40.50.880">
    <property type="match status" value="1"/>
</dbReference>
<evidence type="ECO:0000256" key="9">
    <source>
        <dbReference type="ARBA" id="ARBA00049534"/>
    </source>
</evidence>
<keyword evidence="14" id="KW-1185">Reference proteome</keyword>
<keyword evidence="5 10" id="KW-0315">Glutamine amidotransferase</keyword>
<comment type="catalytic activity">
    <reaction evidence="8 10">
        <text>5-[(5-phospho-1-deoxy-D-ribulos-1-ylimino)methylamino]-1-(5-phospho-beta-D-ribosyl)imidazole-4-carboxamide + L-glutamine = D-erythro-1-(imidazol-4-yl)glycerol 3-phosphate + 5-amino-1-(5-phospho-beta-D-ribosyl)imidazole-4-carboxamide + L-glutamate + H(+)</text>
        <dbReference type="Rhea" id="RHEA:24793"/>
        <dbReference type="ChEBI" id="CHEBI:15378"/>
        <dbReference type="ChEBI" id="CHEBI:29985"/>
        <dbReference type="ChEBI" id="CHEBI:58278"/>
        <dbReference type="ChEBI" id="CHEBI:58359"/>
        <dbReference type="ChEBI" id="CHEBI:58475"/>
        <dbReference type="ChEBI" id="CHEBI:58525"/>
        <dbReference type="EC" id="4.3.2.10"/>
    </reaction>
</comment>
<evidence type="ECO:0000256" key="4">
    <source>
        <dbReference type="ARBA" id="ARBA00022801"/>
    </source>
</evidence>
<dbReference type="UniPathway" id="UPA00031">
    <property type="reaction ID" value="UER00010"/>
</dbReference>
<feature type="domain" description="Glutamine amidotransferase" evidence="12">
    <location>
        <begin position="4"/>
        <end position="185"/>
    </location>
</feature>
<evidence type="ECO:0000313" key="14">
    <source>
        <dbReference type="Proteomes" id="UP000257076"/>
    </source>
</evidence>
<evidence type="ECO:0000256" key="6">
    <source>
        <dbReference type="ARBA" id="ARBA00023102"/>
    </source>
</evidence>
<dbReference type="PANTHER" id="PTHR42701:SF1">
    <property type="entry name" value="IMIDAZOLE GLYCEROL PHOSPHATE SYNTHASE SUBUNIT HISH"/>
    <property type="match status" value="1"/>
</dbReference>
<dbReference type="EMBL" id="QUMW01000010">
    <property type="protein sequence ID" value="REG24790.1"/>
    <property type="molecule type" value="Genomic_DNA"/>
</dbReference>
<dbReference type="Pfam" id="PF00117">
    <property type="entry name" value="GATase"/>
    <property type="match status" value="1"/>
</dbReference>
<dbReference type="InterPro" id="IPR029062">
    <property type="entry name" value="Class_I_gatase-like"/>
</dbReference>
<keyword evidence="10" id="KW-0963">Cytoplasm</keyword>
<feature type="active site" evidence="10 11">
    <location>
        <position position="173"/>
    </location>
</feature>
<evidence type="ECO:0000256" key="2">
    <source>
        <dbReference type="ARBA" id="ARBA00011152"/>
    </source>
</evidence>
<dbReference type="OrthoDB" id="9807137at2"/>
<dbReference type="EC" id="4.3.2.10" evidence="10"/>
<dbReference type="GO" id="GO:0000107">
    <property type="term" value="F:imidazoleglycerol-phosphate synthase activity"/>
    <property type="evidence" value="ECO:0007669"/>
    <property type="project" value="UniProtKB-UniRule"/>
</dbReference>
<dbReference type="Proteomes" id="UP000257076">
    <property type="component" value="Unassembled WGS sequence"/>
</dbReference>
<evidence type="ECO:0000256" key="10">
    <source>
        <dbReference type="HAMAP-Rule" id="MF_00278"/>
    </source>
</evidence>
<keyword evidence="3 10" id="KW-0028">Amino-acid biosynthesis</keyword>
<dbReference type="EC" id="3.5.1.2" evidence="10"/>
<dbReference type="CDD" id="cd01748">
    <property type="entry name" value="GATase1_IGP_Synthase"/>
    <property type="match status" value="1"/>
</dbReference>
<comment type="catalytic activity">
    <reaction evidence="9 10">
        <text>L-glutamine + H2O = L-glutamate + NH4(+)</text>
        <dbReference type="Rhea" id="RHEA:15889"/>
        <dbReference type="ChEBI" id="CHEBI:15377"/>
        <dbReference type="ChEBI" id="CHEBI:28938"/>
        <dbReference type="ChEBI" id="CHEBI:29985"/>
        <dbReference type="ChEBI" id="CHEBI:58359"/>
        <dbReference type="EC" id="3.5.1.2"/>
    </reaction>
</comment>
<dbReference type="InterPro" id="IPR017926">
    <property type="entry name" value="GATASE"/>
</dbReference>
<dbReference type="NCBIfam" id="TIGR01855">
    <property type="entry name" value="IMP_synth_hisH"/>
    <property type="match status" value="1"/>
</dbReference>
<dbReference type="GO" id="GO:0005737">
    <property type="term" value="C:cytoplasm"/>
    <property type="evidence" value="ECO:0007669"/>
    <property type="project" value="UniProtKB-SubCell"/>
</dbReference>
<dbReference type="HAMAP" id="MF_00278">
    <property type="entry name" value="HisH"/>
    <property type="match status" value="1"/>
</dbReference>
<dbReference type="InterPro" id="IPR010139">
    <property type="entry name" value="Imidazole-glycPsynth_HisH"/>
</dbReference>
<dbReference type="PANTHER" id="PTHR42701">
    <property type="entry name" value="IMIDAZOLE GLYCEROL PHOSPHATE SYNTHASE SUBUNIT HISH"/>
    <property type="match status" value="1"/>
</dbReference>
<evidence type="ECO:0000256" key="8">
    <source>
        <dbReference type="ARBA" id="ARBA00047838"/>
    </source>
</evidence>
<sequence>MIGIIDYSLGNTGNLVNALKKLGYESVITKDKNVLSSCEAIILPGVGHFGYAMNIINTSGLKDIIVELSKYKQLIGICLGMQLLFEHSEEGNAHGLGILKGSIARIDTDLTIPHLGWNTLTSNYQSLNGKDVYFIHSYKVSASEYTIAETDYNSNIPAIVKKENITGIQFHPEKSGETGLFILKNALDGSF</sequence>
<dbReference type="GO" id="GO:0016829">
    <property type="term" value="F:lyase activity"/>
    <property type="evidence" value="ECO:0007669"/>
    <property type="project" value="UniProtKB-KW"/>
</dbReference>
<organism evidence="13 14">
    <name type="scientific">Jeotgalicoccus halotolerans</name>
    <dbReference type="NCBI Taxonomy" id="157227"/>
    <lineage>
        <taxon>Bacteria</taxon>
        <taxon>Bacillati</taxon>
        <taxon>Bacillota</taxon>
        <taxon>Bacilli</taxon>
        <taxon>Bacillales</taxon>
        <taxon>Staphylococcaceae</taxon>
        <taxon>Jeotgalicoccus</taxon>
    </lineage>
</organism>
<evidence type="ECO:0000256" key="7">
    <source>
        <dbReference type="ARBA" id="ARBA00023239"/>
    </source>
</evidence>
<proteinExistence type="inferred from homology"/>
<dbReference type="AlphaFoldDB" id="A0A3E0AYH3"/>
<evidence type="ECO:0000256" key="3">
    <source>
        <dbReference type="ARBA" id="ARBA00022605"/>
    </source>
</evidence>